<evidence type="ECO:0000313" key="2">
    <source>
        <dbReference type="Proteomes" id="UP001497700"/>
    </source>
</evidence>
<accession>A0ACB9ZFK9</accession>
<sequence length="1333" mass="149449">MPGKRDNLYVRQQLLGKRRRRVILEEGSSQPIINETSQPSQSGDSPLPEHSLHHIREDEHPPVDDGDDVSPLFEDEEVPRTSNLYSHHEGMPNYTDHGVMGGVEGHDESDVESDRGRAEQENEAIFDLNSMRYGDADNNIDHTVRSALNPIDVAGAAAYEEAISNNNAPTAPLDFDEEEEGDIDLEVTAQLATAAHSPFIPPPNPSLAAHTPGANPGVNPVTNPYADKRLDEHPSWDSPCDTSRLVEMRQNQEIETSQFEKALALFAELTGLSRQGWSSLREVLQLLRDDSGSPIRDIVNLPSQLATLKSRLRKRLPLLNMREADIPLNAEKMPTEAIERKVRAQESSQQKETKAGGKPSITMKLTFFDPPTLIKTLLSSDVSKDIYSGPAIFVDCPTELYHAHCWSGSVRTSSGQYPHMKGAHPDDEVVIFPSDWIYYRCTIPSCFCHEVLDDPDKASDLHIGRVYGFGWDTRTSSCTGHSKSILALQVQECLLSDDNDERINNVHARMAPPQERNELVLVSSLTYIPETSVYCLLDVYCDYEFGETLKNPVPPELRIGKQAKKDIPWPKYDKPRFPERDWEHQGFYVRRMVVLSEAVDDKFVATDTTTVVPLCHTHPIRGELEINTYGRDLFEFEWDQKLPSASGRPLRSLPYLNFIDGFGVFSNSYRSLMGSYITPAGFSATDRFRPGNIFPLVLGPHGSNFNDVVQALGTLGALDKGVNMRINGKETLVCAFTLCFTGDMPQQAENSGLKGPRAHKFCRNCFVPSAKNSLQLREDFDIVQHGRFHHQVTQMQHTMDSLSSNAKKETYGTQWGMSNPSPPLQSIAPALDLILSRPYDPAHSEYHGLSNLMHALLCDGILTPSALASYALTLRNWPFPPGARRLQSPKHHLLSYNMSAHAIWSIIIPAFLRDWLKPVHIRTSFAKEASAHGDPVRLVIETCTAVAKSNTVLMGSEASTTNRANMKVIVKRARQLFNRLCICAAISLGSRPASIAPGQSPGPGGVAVEPTGEDDTAGGSARSARYLNDTLRPNIHIAVHYPDFAEEYGSTVNVNVLTGEDLHRYFKTRVYETNYSNIEHVLLMKFNLQLTTRFVLRNAFRTLDPKLTTEIQELRQKCPNLFRNVLSRSDRNDLANIAEGEDIELEVTTCTSDTHINSTIINRIPVRAIRRTTHPLLGEDPLPTKARNLPTAFVSGLRSAYHKDYGFDLGHPKAWKPSARIQWAHKLGFNQSDTKERFVFSKGNYIEYHGRRNFARIDHIFLFDVYTERHVFAIITPLRRTGVRDELIDLEILQELNGEPLIIGIMAIEPAKPYLVQINDIGVVHVEWSVKWL</sequence>
<name>A0ACB9ZFK9_9PEZI</name>
<comment type="caution">
    <text evidence="1">The sequence shown here is derived from an EMBL/GenBank/DDBJ whole genome shotgun (WGS) entry which is preliminary data.</text>
</comment>
<organism evidence="1 2">
    <name type="scientific">Hypoxylon rubiginosum</name>
    <dbReference type="NCBI Taxonomy" id="110542"/>
    <lineage>
        <taxon>Eukaryota</taxon>
        <taxon>Fungi</taxon>
        <taxon>Dikarya</taxon>
        <taxon>Ascomycota</taxon>
        <taxon>Pezizomycotina</taxon>
        <taxon>Sordariomycetes</taxon>
        <taxon>Xylariomycetidae</taxon>
        <taxon>Xylariales</taxon>
        <taxon>Hypoxylaceae</taxon>
        <taxon>Hypoxylon</taxon>
    </lineage>
</organism>
<keyword evidence="2" id="KW-1185">Reference proteome</keyword>
<proteinExistence type="predicted"/>
<dbReference type="EMBL" id="MU393428">
    <property type="protein sequence ID" value="KAI4869773.1"/>
    <property type="molecule type" value="Genomic_DNA"/>
</dbReference>
<protein>
    <submittedName>
        <fullName evidence="1">Uncharacterized protein</fullName>
    </submittedName>
</protein>
<reference evidence="1 2" key="1">
    <citation type="journal article" date="2022" name="New Phytol.">
        <title>Ecological generalism drives hyperdiversity of secondary metabolite gene clusters in xylarialean endophytes.</title>
        <authorList>
            <person name="Franco M.E.E."/>
            <person name="Wisecaver J.H."/>
            <person name="Arnold A.E."/>
            <person name="Ju Y.M."/>
            <person name="Slot J.C."/>
            <person name="Ahrendt S."/>
            <person name="Moore L.P."/>
            <person name="Eastman K.E."/>
            <person name="Scott K."/>
            <person name="Konkel Z."/>
            <person name="Mondo S.J."/>
            <person name="Kuo A."/>
            <person name="Hayes R.D."/>
            <person name="Haridas S."/>
            <person name="Andreopoulos B."/>
            <person name="Riley R."/>
            <person name="LaButti K."/>
            <person name="Pangilinan J."/>
            <person name="Lipzen A."/>
            <person name="Amirebrahimi M."/>
            <person name="Yan J."/>
            <person name="Adam C."/>
            <person name="Keymanesh K."/>
            <person name="Ng V."/>
            <person name="Louie K."/>
            <person name="Northen T."/>
            <person name="Drula E."/>
            <person name="Henrissat B."/>
            <person name="Hsieh H.M."/>
            <person name="Youens-Clark K."/>
            <person name="Lutzoni F."/>
            <person name="Miadlikowska J."/>
            <person name="Eastwood D.C."/>
            <person name="Hamelin R.C."/>
            <person name="Grigoriev I.V."/>
            <person name="U'Ren J.M."/>
        </authorList>
    </citation>
    <scope>NUCLEOTIDE SEQUENCE [LARGE SCALE GENOMIC DNA]</scope>
    <source>
        <strain evidence="1 2">CBS 119005</strain>
    </source>
</reference>
<evidence type="ECO:0000313" key="1">
    <source>
        <dbReference type="EMBL" id="KAI4869773.1"/>
    </source>
</evidence>
<dbReference type="Proteomes" id="UP001497700">
    <property type="component" value="Unassembled WGS sequence"/>
</dbReference>
<gene>
    <name evidence="1" type="ORF">F4820DRAFT_443851</name>
</gene>